<dbReference type="InterPro" id="IPR036682">
    <property type="entry name" value="OS_D_A10/PebIII_sf"/>
</dbReference>
<proteinExistence type="predicted"/>
<dbReference type="SUPFAM" id="SSF100910">
    <property type="entry name" value="Chemosensory protein Csp2"/>
    <property type="match status" value="1"/>
</dbReference>
<sequence>MTNKVVFVLSIILIGSFVKGVHAKYVQRRNVRTAQMYPTKYDNVDVNGILSSNRLLRNYVNCLLDKGPCTNEGNTLKQYIPDAIATECSKCSPTQKKIAGRILYELLLNHRPEWDLLTAKYDPDEKYQKKYFSEDVDYSEYEEA</sequence>
<keyword evidence="3" id="KW-1185">Reference proteome</keyword>
<organism evidence="2 3">
    <name type="scientific">Hypothenemus hampei</name>
    <name type="common">Coffee berry borer</name>
    <dbReference type="NCBI Taxonomy" id="57062"/>
    <lineage>
        <taxon>Eukaryota</taxon>
        <taxon>Metazoa</taxon>
        <taxon>Ecdysozoa</taxon>
        <taxon>Arthropoda</taxon>
        <taxon>Hexapoda</taxon>
        <taxon>Insecta</taxon>
        <taxon>Pterygota</taxon>
        <taxon>Neoptera</taxon>
        <taxon>Endopterygota</taxon>
        <taxon>Coleoptera</taxon>
        <taxon>Polyphaga</taxon>
        <taxon>Cucujiformia</taxon>
        <taxon>Curculionidae</taxon>
        <taxon>Scolytinae</taxon>
        <taxon>Hypothenemus</taxon>
    </lineage>
</organism>
<name>A0ABD1EGC5_HYPHA</name>
<feature type="chain" id="PRO_5044816415" evidence="1">
    <location>
        <begin position="24"/>
        <end position="144"/>
    </location>
</feature>
<dbReference type="EMBL" id="JBDJPC010000007">
    <property type="protein sequence ID" value="KAL1493731.1"/>
    <property type="molecule type" value="Genomic_DNA"/>
</dbReference>
<comment type="caution">
    <text evidence="2">The sequence shown here is derived from an EMBL/GenBank/DDBJ whole genome shotgun (WGS) entry which is preliminary data.</text>
</comment>
<dbReference type="AlphaFoldDB" id="A0ABD1EGC5"/>
<feature type="signal peptide" evidence="1">
    <location>
        <begin position="1"/>
        <end position="23"/>
    </location>
</feature>
<evidence type="ECO:0000313" key="3">
    <source>
        <dbReference type="Proteomes" id="UP001566132"/>
    </source>
</evidence>
<gene>
    <name evidence="2" type="ORF">ABEB36_009425</name>
</gene>
<protein>
    <submittedName>
        <fullName evidence="2">Uncharacterized protein</fullName>
    </submittedName>
</protein>
<evidence type="ECO:0000313" key="2">
    <source>
        <dbReference type="EMBL" id="KAL1493731.1"/>
    </source>
</evidence>
<keyword evidence="1" id="KW-0732">Signal</keyword>
<dbReference type="PANTHER" id="PTHR11257:SF12">
    <property type="entry name" value="EJACULATORY BULB-SPECIFIC PROTEIN 3-RELATED"/>
    <property type="match status" value="1"/>
</dbReference>
<dbReference type="PANTHER" id="PTHR11257">
    <property type="entry name" value="CHEMOSENSORY PROTEIN-RELATED"/>
    <property type="match status" value="1"/>
</dbReference>
<evidence type="ECO:0000256" key="1">
    <source>
        <dbReference type="SAM" id="SignalP"/>
    </source>
</evidence>
<reference evidence="2 3" key="1">
    <citation type="submission" date="2024-05" db="EMBL/GenBank/DDBJ databases">
        <title>Genetic variation in Jamaican populations of the coffee berry borer (Hypothenemus hampei).</title>
        <authorList>
            <person name="Errbii M."/>
            <person name="Myrie A."/>
        </authorList>
    </citation>
    <scope>NUCLEOTIDE SEQUENCE [LARGE SCALE GENOMIC DNA]</scope>
    <source>
        <strain evidence="2">JA-Hopewell-2020-01-JO</strain>
        <tissue evidence="2">Whole body</tissue>
    </source>
</reference>
<accession>A0ABD1EGC5</accession>
<dbReference type="Pfam" id="PF03392">
    <property type="entry name" value="OS-D"/>
    <property type="match status" value="1"/>
</dbReference>
<dbReference type="Gene3D" id="1.10.2080.10">
    <property type="entry name" value="Insect odorant-binding protein A10/Ejaculatory bulb-specific protein 3"/>
    <property type="match status" value="1"/>
</dbReference>
<dbReference type="InterPro" id="IPR005055">
    <property type="entry name" value="A10/PebIII"/>
</dbReference>
<dbReference type="Proteomes" id="UP001566132">
    <property type="component" value="Unassembled WGS sequence"/>
</dbReference>